<dbReference type="Proteomes" id="UP000028542">
    <property type="component" value="Unassembled WGS sequence"/>
</dbReference>
<protein>
    <recommendedName>
        <fullName evidence="4">Farnesyl diphosphate synthase</fullName>
        <ecNumber evidence="3">2.5.1.10</ecNumber>
    </recommendedName>
    <alternativeName>
        <fullName evidence="10">(2E,6E)-farnesyl diphosphate synthase</fullName>
    </alternativeName>
    <alternativeName>
        <fullName evidence="9">Geranyltranstransferase</fullName>
    </alternativeName>
</protein>
<comment type="cofactor">
    <cofactor evidence="1">
        <name>Mg(2+)</name>
        <dbReference type="ChEBI" id="CHEBI:18420"/>
    </cofactor>
</comment>
<dbReference type="InterPro" id="IPR008949">
    <property type="entry name" value="Isoprenoid_synthase_dom_sf"/>
</dbReference>
<dbReference type="AlphaFoldDB" id="A0A084JIW1"/>
<dbReference type="SFLD" id="SFLDS00005">
    <property type="entry name" value="Isoprenoid_Synthase_Type_I"/>
    <property type="match status" value="1"/>
</dbReference>
<keyword evidence="7" id="KW-0460">Magnesium</keyword>
<dbReference type="GO" id="GO:0016114">
    <property type="term" value="P:terpenoid biosynthetic process"/>
    <property type="evidence" value="ECO:0007669"/>
    <property type="project" value="UniProtKB-ARBA"/>
</dbReference>
<dbReference type="InterPro" id="IPR053378">
    <property type="entry name" value="Prenyl_diphosphate_synthase"/>
</dbReference>
<evidence type="ECO:0000256" key="2">
    <source>
        <dbReference type="ARBA" id="ARBA00006706"/>
    </source>
</evidence>
<keyword evidence="6" id="KW-0479">Metal-binding</keyword>
<comment type="catalytic activity">
    <reaction evidence="11">
        <text>isopentenyl diphosphate + (2E)-geranyl diphosphate = (2E,6E)-farnesyl diphosphate + diphosphate</text>
        <dbReference type="Rhea" id="RHEA:19361"/>
        <dbReference type="ChEBI" id="CHEBI:33019"/>
        <dbReference type="ChEBI" id="CHEBI:58057"/>
        <dbReference type="ChEBI" id="CHEBI:128769"/>
        <dbReference type="ChEBI" id="CHEBI:175763"/>
        <dbReference type="EC" id="2.5.1.10"/>
    </reaction>
</comment>
<evidence type="ECO:0000256" key="1">
    <source>
        <dbReference type="ARBA" id="ARBA00001946"/>
    </source>
</evidence>
<dbReference type="PANTHER" id="PTHR43281:SF1">
    <property type="entry name" value="FARNESYL DIPHOSPHATE SYNTHASE"/>
    <property type="match status" value="1"/>
</dbReference>
<comment type="caution">
    <text evidence="13">The sequence shown here is derived from an EMBL/GenBank/DDBJ whole genome shotgun (WGS) entry which is preliminary data.</text>
</comment>
<dbReference type="Pfam" id="PF00348">
    <property type="entry name" value="polyprenyl_synt"/>
    <property type="match status" value="1"/>
</dbReference>
<keyword evidence="8" id="KW-0414">Isoprene biosynthesis</keyword>
<dbReference type="GO" id="GO:0046872">
    <property type="term" value="F:metal ion binding"/>
    <property type="evidence" value="ECO:0007669"/>
    <property type="project" value="UniProtKB-KW"/>
</dbReference>
<name>A0A084JIW1_9CLOT</name>
<evidence type="ECO:0000256" key="11">
    <source>
        <dbReference type="ARBA" id="ARBA00049399"/>
    </source>
</evidence>
<dbReference type="eggNOG" id="COG0142">
    <property type="taxonomic scope" value="Bacteria"/>
</dbReference>
<dbReference type="GO" id="GO:0005737">
    <property type="term" value="C:cytoplasm"/>
    <property type="evidence" value="ECO:0007669"/>
    <property type="project" value="UniProtKB-ARBA"/>
</dbReference>
<evidence type="ECO:0000256" key="4">
    <source>
        <dbReference type="ARBA" id="ARBA00015100"/>
    </source>
</evidence>
<dbReference type="InterPro" id="IPR033749">
    <property type="entry name" value="Polyprenyl_synt_CS"/>
</dbReference>
<evidence type="ECO:0000256" key="7">
    <source>
        <dbReference type="ARBA" id="ARBA00022842"/>
    </source>
</evidence>
<dbReference type="FunFam" id="1.10.600.10:FF:000001">
    <property type="entry name" value="Geranylgeranyl diphosphate synthase"/>
    <property type="match status" value="1"/>
</dbReference>
<evidence type="ECO:0000256" key="10">
    <source>
        <dbReference type="ARBA" id="ARBA00032873"/>
    </source>
</evidence>
<dbReference type="SUPFAM" id="SSF48576">
    <property type="entry name" value="Terpenoid synthases"/>
    <property type="match status" value="1"/>
</dbReference>
<dbReference type="NCBIfam" id="NF045485">
    <property type="entry name" value="FPPsyn"/>
    <property type="match status" value="1"/>
</dbReference>
<dbReference type="PROSITE" id="PS00723">
    <property type="entry name" value="POLYPRENYL_SYNTHASE_1"/>
    <property type="match status" value="1"/>
</dbReference>
<organism evidence="13 14">
    <name type="scientific">Clostridium sulfidigenes</name>
    <dbReference type="NCBI Taxonomy" id="318464"/>
    <lineage>
        <taxon>Bacteria</taxon>
        <taxon>Bacillati</taxon>
        <taxon>Bacillota</taxon>
        <taxon>Clostridia</taxon>
        <taxon>Eubacteriales</taxon>
        <taxon>Clostridiaceae</taxon>
        <taxon>Clostridium</taxon>
    </lineage>
</organism>
<evidence type="ECO:0000256" key="3">
    <source>
        <dbReference type="ARBA" id="ARBA00012439"/>
    </source>
</evidence>
<keyword evidence="5 12" id="KW-0808">Transferase</keyword>
<evidence type="ECO:0000313" key="13">
    <source>
        <dbReference type="EMBL" id="KEZ88895.1"/>
    </source>
</evidence>
<evidence type="ECO:0000256" key="9">
    <source>
        <dbReference type="ARBA" id="ARBA00032380"/>
    </source>
</evidence>
<proteinExistence type="inferred from homology"/>
<gene>
    <name evidence="13" type="ORF">IO99_01675</name>
</gene>
<dbReference type="SFLD" id="SFLDG01017">
    <property type="entry name" value="Polyprenyl_Transferase_Like"/>
    <property type="match status" value="1"/>
</dbReference>
<accession>A0A084JIW1</accession>
<dbReference type="RefSeq" id="WP_035129372.1">
    <property type="nucleotide sequence ID" value="NZ_JPMD01000001.1"/>
</dbReference>
<dbReference type="STRING" id="318464.IO99_01675"/>
<evidence type="ECO:0000256" key="8">
    <source>
        <dbReference type="ARBA" id="ARBA00023229"/>
    </source>
</evidence>
<sequence length="288" mass="32482">MNINIYKEKIESWMENYFKTKDVGDSSVLEPIIYSLKVGGKRIRPILMICTYNMYNNIIDEILPFAASMEMIHTYSLIHDDLPCMDDDDLRRGKPTNHKVYGEAMATLAGDSLLNEAMNVMFSQCLSGELKKIRAAAIISKSSGIDGMIKGQIIDIRSEGQKINEEILLEMHKNKTGQLISASIIAGATMGEAPEKDLETLKSFGEKLGLAFQIKDDILDVEGDSKLLGKTQSDGENDKANFITMYGINKCKEFCNNLTQECYELLNSIERDTKELEDITKFLLEREY</sequence>
<dbReference type="InterPro" id="IPR000092">
    <property type="entry name" value="Polyprenyl_synt"/>
</dbReference>
<evidence type="ECO:0000256" key="6">
    <source>
        <dbReference type="ARBA" id="ARBA00022723"/>
    </source>
</evidence>
<dbReference type="Gene3D" id="1.10.600.10">
    <property type="entry name" value="Farnesyl Diphosphate Synthase"/>
    <property type="match status" value="1"/>
</dbReference>
<dbReference type="GO" id="GO:0004337">
    <property type="term" value="F:(2E,6E)-farnesyl diphosphate synthase activity"/>
    <property type="evidence" value="ECO:0007669"/>
    <property type="project" value="UniProtKB-EC"/>
</dbReference>
<evidence type="ECO:0000256" key="5">
    <source>
        <dbReference type="ARBA" id="ARBA00022679"/>
    </source>
</evidence>
<dbReference type="EC" id="2.5.1.10" evidence="3"/>
<evidence type="ECO:0000313" key="14">
    <source>
        <dbReference type="Proteomes" id="UP000028542"/>
    </source>
</evidence>
<reference evidence="13 14" key="1">
    <citation type="submission" date="2014-07" db="EMBL/GenBank/DDBJ databases">
        <title>Draft genome of Clostridium sulfidigenes 113A isolated from sediments associated with methane hydrate from Krishna Godavari basin.</title>
        <authorList>
            <person name="Honkalas V.S."/>
            <person name="Dabir A.P."/>
            <person name="Arora P."/>
            <person name="Dhakephalkar P.K."/>
        </authorList>
    </citation>
    <scope>NUCLEOTIDE SEQUENCE [LARGE SCALE GENOMIC DNA]</scope>
    <source>
        <strain evidence="13 14">113A</strain>
    </source>
</reference>
<dbReference type="EMBL" id="JPMD01000001">
    <property type="protein sequence ID" value="KEZ88895.1"/>
    <property type="molecule type" value="Genomic_DNA"/>
</dbReference>
<dbReference type="PANTHER" id="PTHR43281">
    <property type="entry name" value="FARNESYL DIPHOSPHATE SYNTHASE"/>
    <property type="match status" value="1"/>
</dbReference>
<evidence type="ECO:0000256" key="12">
    <source>
        <dbReference type="RuleBase" id="RU004466"/>
    </source>
</evidence>
<comment type="similarity">
    <text evidence="2 12">Belongs to the FPP/GGPP synthase family.</text>
</comment>
<dbReference type="CDD" id="cd00685">
    <property type="entry name" value="Trans_IPPS_HT"/>
    <property type="match status" value="1"/>
</dbReference>
<dbReference type="PROSITE" id="PS00444">
    <property type="entry name" value="POLYPRENYL_SYNTHASE_2"/>
    <property type="match status" value="1"/>
</dbReference>
<keyword evidence="14" id="KW-1185">Reference proteome</keyword>